<evidence type="ECO:0000256" key="5">
    <source>
        <dbReference type="ARBA" id="ARBA00022856"/>
    </source>
</evidence>
<comment type="similarity">
    <text evidence="2">Belongs to the bacterial solute-binding protein 5 family.</text>
</comment>
<dbReference type="InterPro" id="IPR030678">
    <property type="entry name" value="Peptide/Ni-bd"/>
</dbReference>
<organism evidence="8 9">
    <name type="scientific">Pseudoneobacillus rhizosphaerae</name>
    <dbReference type="NCBI Taxonomy" id="2880968"/>
    <lineage>
        <taxon>Bacteria</taxon>
        <taxon>Bacillati</taxon>
        <taxon>Bacillota</taxon>
        <taxon>Bacilli</taxon>
        <taxon>Bacillales</taxon>
        <taxon>Bacillaceae</taxon>
        <taxon>Pseudoneobacillus</taxon>
    </lineage>
</organism>
<dbReference type="PROSITE" id="PS01040">
    <property type="entry name" value="SBP_BACTERIAL_5"/>
    <property type="match status" value="1"/>
</dbReference>
<evidence type="ECO:0000256" key="4">
    <source>
        <dbReference type="ARBA" id="ARBA00022729"/>
    </source>
</evidence>
<evidence type="ECO:0000256" key="1">
    <source>
        <dbReference type="ARBA" id="ARBA00004193"/>
    </source>
</evidence>
<dbReference type="Gene3D" id="3.90.76.10">
    <property type="entry name" value="Dipeptide-binding Protein, Domain 1"/>
    <property type="match status" value="1"/>
</dbReference>
<dbReference type="GO" id="GO:0015833">
    <property type="term" value="P:peptide transport"/>
    <property type="evidence" value="ECO:0007669"/>
    <property type="project" value="UniProtKB-KW"/>
</dbReference>
<feature type="signal peptide" evidence="6">
    <location>
        <begin position="1"/>
        <end position="25"/>
    </location>
</feature>
<dbReference type="InterPro" id="IPR039424">
    <property type="entry name" value="SBP_5"/>
</dbReference>
<keyword evidence="5" id="KW-0571">Peptide transport</keyword>
<dbReference type="InterPro" id="IPR000914">
    <property type="entry name" value="SBP_5_dom"/>
</dbReference>
<keyword evidence="4 6" id="KW-0732">Signal</keyword>
<comment type="caution">
    <text evidence="8">The sequence shown here is derived from an EMBL/GenBank/DDBJ whole genome shotgun (WGS) entry which is preliminary data.</text>
</comment>
<dbReference type="EMBL" id="CAKJTG010000007">
    <property type="protein sequence ID" value="CAG9607889.1"/>
    <property type="molecule type" value="Genomic_DNA"/>
</dbReference>
<keyword evidence="9" id="KW-1185">Reference proteome</keyword>
<protein>
    <submittedName>
        <fullName evidence="8">Dipeptide-binding protein DppE</fullName>
    </submittedName>
</protein>
<comment type="subcellular location">
    <subcellularLocation>
        <location evidence="1">Cell membrane</location>
        <topology evidence="1">Lipid-anchor</topology>
    </subcellularLocation>
</comment>
<dbReference type="Proteomes" id="UP000789845">
    <property type="component" value="Unassembled WGS sequence"/>
</dbReference>
<gene>
    <name evidence="8" type="primary">dppE_1</name>
    <name evidence="8" type="ORF">NEOCIP111885_01581</name>
</gene>
<proteinExistence type="inferred from homology"/>
<feature type="chain" id="PRO_5039093943" evidence="6">
    <location>
        <begin position="26"/>
        <end position="550"/>
    </location>
</feature>
<dbReference type="RefSeq" id="WP_230496141.1">
    <property type="nucleotide sequence ID" value="NZ_CAKJTG010000007.1"/>
</dbReference>
<sequence length="550" mass="60799">MRKSIKLLALSMLALVLVLSGCNFSNSSSTSSGDGKNQGEKTEAKKTLNLSLENDIPDLNQVKTTDGISFSVLNNIMEGLYRLDENHEAVPAMAESVDISDDKLTYTFHIREGVKWSNGEVVTAHDFRYSWLRAMHPDTAGSYSFIIADYVKGGAEYLAGEAADSDVGIVAEDDQTLVVTINEPTPYFLGLTAFVTYFPLNEKFVTEAGDSFALTADKILYNGPFTLTEYDQAAGVKLVKNDQYWDSYNVDIDEVSLKVIKENSTALNLFDAGELDKVYLSSSDILSYQDSEEYGTESKFNSWFLQMNLTKAPFDNLNIRKAFQLAVDPEILTSQILNNGSTPASGVVAAGMAGVDGQLFRELNPNLVTPDIEKAKEYLAAGLAEIGGKLPEVTILTADDTIAKDTATFLQSEFKKNLGVDVQISTKPYSGRLQAMRDDDYQLGINKWGADYNDASTYLDLWVSVPEAKPLRGNYSSEKYNDLVAKSKTEKDEAKRMEYLLEAERVMVVEDSILTPLYDEGKAFLLNTDVSNFTTHPYGAPLELKYVKKN</sequence>
<evidence type="ECO:0000256" key="3">
    <source>
        <dbReference type="ARBA" id="ARBA00022448"/>
    </source>
</evidence>
<evidence type="ECO:0000256" key="6">
    <source>
        <dbReference type="SAM" id="SignalP"/>
    </source>
</evidence>
<keyword evidence="3" id="KW-0813">Transport</keyword>
<feature type="domain" description="Solute-binding protein family 5" evidence="7">
    <location>
        <begin position="89"/>
        <end position="464"/>
    </location>
</feature>
<dbReference type="Pfam" id="PF00496">
    <property type="entry name" value="SBP_bac_5"/>
    <property type="match status" value="1"/>
</dbReference>
<keyword evidence="5" id="KW-0653">Protein transport</keyword>
<dbReference type="GO" id="GO:0043190">
    <property type="term" value="C:ATP-binding cassette (ABC) transporter complex"/>
    <property type="evidence" value="ECO:0007669"/>
    <property type="project" value="InterPro"/>
</dbReference>
<reference evidence="8" key="1">
    <citation type="submission" date="2021-10" db="EMBL/GenBank/DDBJ databases">
        <authorList>
            <person name="Criscuolo A."/>
        </authorList>
    </citation>
    <scope>NUCLEOTIDE SEQUENCE</scope>
    <source>
        <strain evidence="8">CIP111885</strain>
    </source>
</reference>
<evidence type="ECO:0000313" key="8">
    <source>
        <dbReference type="EMBL" id="CAG9607889.1"/>
    </source>
</evidence>
<evidence type="ECO:0000259" key="7">
    <source>
        <dbReference type="Pfam" id="PF00496"/>
    </source>
</evidence>
<name>A0A9C7G8N8_9BACI</name>
<dbReference type="SUPFAM" id="SSF53850">
    <property type="entry name" value="Periplasmic binding protein-like II"/>
    <property type="match status" value="1"/>
</dbReference>
<dbReference type="GO" id="GO:0042597">
    <property type="term" value="C:periplasmic space"/>
    <property type="evidence" value="ECO:0007669"/>
    <property type="project" value="UniProtKB-ARBA"/>
</dbReference>
<dbReference type="PANTHER" id="PTHR30290:SF10">
    <property type="entry name" value="PERIPLASMIC OLIGOPEPTIDE-BINDING PROTEIN-RELATED"/>
    <property type="match status" value="1"/>
</dbReference>
<dbReference type="CDD" id="cd08504">
    <property type="entry name" value="PBP2_OppA"/>
    <property type="match status" value="1"/>
</dbReference>
<evidence type="ECO:0000256" key="2">
    <source>
        <dbReference type="ARBA" id="ARBA00005695"/>
    </source>
</evidence>
<dbReference type="GO" id="GO:1904680">
    <property type="term" value="F:peptide transmembrane transporter activity"/>
    <property type="evidence" value="ECO:0007669"/>
    <property type="project" value="TreeGrafter"/>
</dbReference>
<accession>A0A9C7G8N8</accession>
<dbReference type="PANTHER" id="PTHR30290">
    <property type="entry name" value="PERIPLASMIC BINDING COMPONENT OF ABC TRANSPORTER"/>
    <property type="match status" value="1"/>
</dbReference>
<dbReference type="AlphaFoldDB" id="A0A9C7G8N8"/>
<dbReference type="FunFam" id="3.90.76.10:FF:000001">
    <property type="entry name" value="Oligopeptide ABC transporter substrate-binding protein"/>
    <property type="match status" value="1"/>
</dbReference>
<dbReference type="Gene3D" id="3.10.105.10">
    <property type="entry name" value="Dipeptide-binding Protein, Domain 3"/>
    <property type="match status" value="1"/>
</dbReference>
<dbReference type="PROSITE" id="PS51257">
    <property type="entry name" value="PROKAR_LIPOPROTEIN"/>
    <property type="match status" value="1"/>
</dbReference>
<dbReference type="InterPro" id="IPR023765">
    <property type="entry name" value="SBP_5_CS"/>
</dbReference>
<dbReference type="Gene3D" id="3.40.190.10">
    <property type="entry name" value="Periplasmic binding protein-like II"/>
    <property type="match status" value="1"/>
</dbReference>
<evidence type="ECO:0000313" key="9">
    <source>
        <dbReference type="Proteomes" id="UP000789845"/>
    </source>
</evidence>
<dbReference type="PIRSF" id="PIRSF002741">
    <property type="entry name" value="MppA"/>
    <property type="match status" value="1"/>
</dbReference>